<proteinExistence type="predicted"/>
<protein>
    <submittedName>
        <fullName evidence="2">Hypothetical conserved protein</fullName>
    </submittedName>
</protein>
<dbReference type="AlphaFoldDB" id="H5SBU5"/>
<feature type="coiled-coil region" evidence="1">
    <location>
        <begin position="113"/>
        <end position="140"/>
    </location>
</feature>
<accession>H5SBU5</accession>
<sequence>MSYFVWAFKKFIRQSSPFALSNALNISEKAVYSWATEEDSPFHRKSPLDRTVEVLDVFNRHTPELLYEVLTQIAERYGYRLEKLPKEEDVRLSTLLKELNDVPEELTRAYEDGQLTQEELQKAIQEIAQAQEVLAKKKAYLQWRLEQQKPINIRRRPA</sequence>
<name>H5SBU5_9BACT</name>
<organism evidence="2">
    <name type="scientific">uncultured Aquificia bacterium</name>
    <dbReference type="NCBI Taxonomy" id="453415"/>
    <lineage>
        <taxon>Bacteria</taxon>
        <taxon>Pseudomonadati</taxon>
        <taxon>Aquificota</taxon>
        <taxon>Aquificia</taxon>
        <taxon>environmental samples</taxon>
    </lineage>
</organism>
<evidence type="ECO:0000313" key="2">
    <source>
        <dbReference type="EMBL" id="BAL53631.1"/>
    </source>
</evidence>
<reference evidence="2" key="2">
    <citation type="journal article" date="2012" name="PLoS ONE">
        <title>A Deeply Branching Thermophilic Bacterium with an Ancient Acetyl-CoA Pathway Dominates a Subsurface Ecosystem.</title>
        <authorList>
            <person name="Takami H."/>
            <person name="Noguchi H."/>
            <person name="Takaki Y."/>
            <person name="Uchiyama I."/>
            <person name="Toyoda A."/>
            <person name="Nishi S."/>
            <person name="Chee G.-J."/>
            <person name="Arai W."/>
            <person name="Nunoura T."/>
            <person name="Itoh T."/>
            <person name="Hattori M."/>
            <person name="Takai K."/>
        </authorList>
    </citation>
    <scope>NUCLEOTIDE SEQUENCE</scope>
</reference>
<dbReference type="EMBL" id="AP011663">
    <property type="protein sequence ID" value="BAL53631.1"/>
    <property type="molecule type" value="Genomic_DNA"/>
</dbReference>
<keyword evidence="1" id="KW-0175">Coiled coil</keyword>
<reference evidence="2" key="1">
    <citation type="journal article" date="2005" name="Environ. Microbiol.">
        <title>Genetic and functional properties of uncultivated thermophilic crenarchaeotes from a subsurface gold mine as revealed by analysis of genome fragments.</title>
        <authorList>
            <person name="Nunoura T."/>
            <person name="Hirayama H."/>
            <person name="Takami H."/>
            <person name="Oida H."/>
            <person name="Nishi S."/>
            <person name="Shimamura S."/>
            <person name="Suzuki Y."/>
            <person name="Inagaki F."/>
            <person name="Takai K."/>
            <person name="Nealson K.H."/>
            <person name="Horikoshi K."/>
        </authorList>
    </citation>
    <scope>NUCLEOTIDE SEQUENCE</scope>
</reference>
<gene>
    <name evidence="2" type="ORF">HGMM_F07F09C06</name>
</gene>
<evidence type="ECO:0000256" key="1">
    <source>
        <dbReference type="SAM" id="Coils"/>
    </source>
</evidence>